<dbReference type="AlphaFoldDB" id="A0A319D3S3"/>
<name>A0A319D3S3_9EURO</name>
<feature type="region of interest" description="Disordered" evidence="1">
    <location>
        <begin position="25"/>
        <end position="80"/>
    </location>
</feature>
<dbReference type="OrthoDB" id="4510392at2759"/>
<sequence>MATVSMTSELEPYLASLRSYLAANMPPARGEDDEELAMDPTKNHDGRDAHQEQSCLQGGKDGDRVALTRPVMKNRSCRTR</sequence>
<accession>A0A319D3S3</accession>
<organism evidence="2 3">
    <name type="scientific">Aspergillus ellipticus CBS 707.79</name>
    <dbReference type="NCBI Taxonomy" id="1448320"/>
    <lineage>
        <taxon>Eukaryota</taxon>
        <taxon>Fungi</taxon>
        <taxon>Dikarya</taxon>
        <taxon>Ascomycota</taxon>
        <taxon>Pezizomycotina</taxon>
        <taxon>Eurotiomycetes</taxon>
        <taxon>Eurotiomycetidae</taxon>
        <taxon>Eurotiales</taxon>
        <taxon>Aspergillaceae</taxon>
        <taxon>Aspergillus</taxon>
        <taxon>Aspergillus subgen. Circumdati</taxon>
    </lineage>
</organism>
<reference evidence="2 3" key="1">
    <citation type="submission" date="2018-02" db="EMBL/GenBank/DDBJ databases">
        <title>The genomes of Aspergillus section Nigri reveals drivers in fungal speciation.</title>
        <authorList>
            <consortium name="DOE Joint Genome Institute"/>
            <person name="Vesth T.C."/>
            <person name="Nybo J."/>
            <person name="Theobald S."/>
            <person name="Brandl J."/>
            <person name="Frisvad J.C."/>
            <person name="Nielsen K.F."/>
            <person name="Lyhne E.K."/>
            <person name="Kogle M.E."/>
            <person name="Kuo A."/>
            <person name="Riley R."/>
            <person name="Clum A."/>
            <person name="Nolan M."/>
            <person name="Lipzen A."/>
            <person name="Salamov A."/>
            <person name="Henrissat B."/>
            <person name="Wiebenga A."/>
            <person name="De vries R.P."/>
            <person name="Grigoriev I.V."/>
            <person name="Mortensen U.H."/>
            <person name="Andersen M.R."/>
            <person name="Baker S.E."/>
        </authorList>
    </citation>
    <scope>NUCLEOTIDE SEQUENCE [LARGE SCALE GENOMIC DNA]</scope>
    <source>
        <strain evidence="2 3">CBS 707.79</strain>
    </source>
</reference>
<evidence type="ECO:0000256" key="1">
    <source>
        <dbReference type="SAM" id="MobiDB-lite"/>
    </source>
</evidence>
<dbReference type="Proteomes" id="UP000247810">
    <property type="component" value="Unassembled WGS sequence"/>
</dbReference>
<feature type="compositionally biased region" description="Basic and acidic residues" evidence="1">
    <location>
        <begin position="41"/>
        <end position="51"/>
    </location>
</feature>
<gene>
    <name evidence="2" type="ORF">BO71DRAFT_400985</name>
</gene>
<proteinExistence type="predicted"/>
<keyword evidence="3" id="KW-1185">Reference proteome</keyword>
<dbReference type="VEuPathDB" id="FungiDB:BO71DRAFT_400985"/>
<evidence type="ECO:0000313" key="2">
    <source>
        <dbReference type="EMBL" id="PYH91914.1"/>
    </source>
</evidence>
<evidence type="ECO:0000313" key="3">
    <source>
        <dbReference type="Proteomes" id="UP000247810"/>
    </source>
</evidence>
<dbReference type="EMBL" id="KZ825931">
    <property type="protein sequence ID" value="PYH91914.1"/>
    <property type="molecule type" value="Genomic_DNA"/>
</dbReference>
<protein>
    <submittedName>
        <fullName evidence="2">Uncharacterized protein</fullName>
    </submittedName>
</protein>